<dbReference type="GO" id="GO:0008237">
    <property type="term" value="F:metallopeptidase activity"/>
    <property type="evidence" value="ECO:0007669"/>
    <property type="project" value="UniProtKB-KW"/>
</dbReference>
<dbReference type="FunFam" id="3.30.2010.30:FF:000001">
    <property type="entry name" value="Leukotriene A(4) hydrolase"/>
    <property type="match status" value="1"/>
</dbReference>
<dbReference type="SMART" id="SM01263">
    <property type="entry name" value="Leuk-A4-hydro_C"/>
    <property type="match status" value="1"/>
</dbReference>
<evidence type="ECO:0000256" key="4">
    <source>
        <dbReference type="ARBA" id="ARBA00022670"/>
    </source>
</evidence>
<evidence type="ECO:0000256" key="1">
    <source>
        <dbReference type="ARBA" id="ARBA00004496"/>
    </source>
</evidence>
<dbReference type="InterPro" id="IPR049980">
    <property type="entry name" value="LTA4H_cat"/>
</dbReference>
<feature type="active site" description="Proton acceptor" evidence="9">
    <location>
        <position position="308"/>
    </location>
</feature>
<dbReference type="Gene3D" id="2.60.40.1730">
    <property type="entry name" value="tricorn interacting facor f3 domain"/>
    <property type="match status" value="1"/>
</dbReference>
<dbReference type="InterPro" id="IPR045357">
    <property type="entry name" value="Aminopeptidase_N-like_N"/>
</dbReference>
<evidence type="ECO:0000256" key="9">
    <source>
        <dbReference type="PIRSR" id="PIRSR634015-1"/>
    </source>
</evidence>
<evidence type="ECO:0000256" key="5">
    <source>
        <dbReference type="ARBA" id="ARBA00022723"/>
    </source>
</evidence>
<accession>J4H5C2</accession>
<evidence type="ECO:0000256" key="2">
    <source>
        <dbReference type="ARBA" id="ARBA00010136"/>
    </source>
</evidence>
<dbReference type="Pfam" id="PF09127">
    <property type="entry name" value="Leuk-A4-hydro_C"/>
    <property type="match status" value="1"/>
</dbReference>
<proteinExistence type="inferred from homology"/>
<keyword evidence="14" id="KW-1185">Reference proteome</keyword>
<keyword evidence="8" id="KW-0482">Metalloprotease</keyword>
<comment type="cofactor">
    <cofactor evidence="11">
        <name>Zn(2+)</name>
        <dbReference type="ChEBI" id="CHEBI:29105"/>
    </cofactor>
    <text evidence="11">Binds 1 zinc ion per subunit.</text>
</comment>
<dbReference type="InterPro" id="IPR034015">
    <property type="entry name" value="M1_LTA4H"/>
</dbReference>
<feature type="binding site" evidence="10">
    <location>
        <begin position="278"/>
        <end position="283"/>
    </location>
    <ligand>
        <name>a peptide</name>
        <dbReference type="ChEBI" id="CHEBI:60466"/>
    </ligand>
</feature>
<evidence type="ECO:0000256" key="10">
    <source>
        <dbReference type="PIRSR" id="PIRSR634015-2"/>
    </source>
</evidence>
<dbReference type="CDD" id="cd09599">
    <property type="entry name" value="M1_LTA4H"/>
    <property type="match status" value="1"/>
</dbReference>
<feature type="domain" description="Peptidase M1 leukotriene A4 hydrolase/aminopeptidase C-terminal" evidence="12">
    <location>
        <begin position="482"/>
        <end position="638"/>
    </location>
</feature>
<feature type="binding site" evidence="10">
    <location>
        <begin position="134"/>
        <end position="136"/>
    </location>
    <ligand>
        <name>a peptide</name>
        <dbReference type="ChEBI" id="CHEBI:60466"/>
    </ligand>
</feature>
<dbReference type="HOGENOM" id="CLU_014505_1_2_1"/>
<protein>
    <recommendedName>
        <fullName evidence="12">Peptidase M1 leukotriene A4 hydrolase/aminopeptidase C-terminal domain-containing protein</fullName>
    </recommendedName>
</protein>
<dbReference type="InterPro" id="IPR001930">
    <property type="entry name" value="Peptidase_M1"/>
</dbReference>
<comment type="subcellular location">
    <subcellularLocation>
        <location evidence="1">Cytoplasm</location>
    </subcellularLocation>
</comment>
<feature type="binding site" evidence="11">
    <location>
        <position position="330"/>
    </location>
    <ligand>
        <name>Zn(2+)</name>
        <dbReference type="ChEBI" id="CHEBI:29105"/>
        <note>catalytic</note>
    </ligand>
</feature>
<keyword evidence="6" id="KW-0378">Hydrolase</keyword>
<dbReference type="STRING" id="599839.J4H5C2"/>
<evidence type="ECO:0000313" key="13">
    <source>
        <dbReference type="EMBL" id="CCM06484.1"/>
    </source>
</evidence>
<gene>
    <name evidence="13" type="ORF">FIBRA_08753</name>
</gene>
<dbReference type="InterPro" id="IPR038502">
    <property type="entry name" value="M1_LTA-4_hydro/amino_C_sf"/>
</dbReference>
<dbReference type="SUPFAM" id="SSF55486">
    <property type="entry name" value="Metalloproteases ('zincins'), catalytic domain"/>
    <property type="match status" value="1"/>
</dbReference>
<dbReference type="OrthoDB" id="79562at2759"/>
<dbReference type="SUPFAM" id="SSF48371">
    <property type="entry name" value="ARM repeat"/>
    <property type="match status" value="1"/>
</dbReference>
<reference evidence="13 14" key="1">
    <citation type="journal article" date="2012" name="Appl. Environ. Microbiol.">
        <title>Short-read sequencing for genomic analysis of the brown rot fungus Fibroporia radiculosa.</title>
        <authorList>
            <person name="Tang J.D."/>
            <person name="Perkins A.D."/>
            <person name="Sonstegard T.S."/>
            <person name="Schroeder S.G."/>
            <person name="Burgess S.C."/>
            <person name="Diehl S.V."/>
        </authorList>
    </citation>
    <scope>NUCLEOTIDE SEQUENCE [LARGE SCALE GENOMIC DNA]</scope>
    <source>
        <strain evidence="13 14">TFFH 294</strain>
    </source>
</reference>
<organism evidence="13 14">
    <name type="scientific">Fibroporia radiculosa</name>
    <dbReference type="NCBI Taxonomy" id="599839"/>
    <lineage>
        <taxon>Eukaryota</taxon>
        <taxon>Fungi</taxon>
        <taxon>Dikarya</taxon>
        <taxon>Basidiomycota</taxon>
        <taxon>Agaricomycotina</taxon>
        <taxon>Agaricomycetes</taxon>
        <taxon>Polyporales</taxon>
        <taxon>Fibroporiaceae</taxon>
        <taxon>Fibroporia</taxon>
    </lineage>
</organism>
<dbReference type="GeneID" id="24101384"/>
<evidence type="ECO:0000256" key="6">
    <source>
        <dbReference type="ARBA" id="ARBA00022801"/>
    </source>
</evidence>
<dbReference type="InterPro" id="IPR016024">
    <property type="entry name" value="ARM-type_fold"/>
</dbReference>
<dbReference type="InterPro" id="IPR042097">
    <property type="entry name" value="Aminopeptidase_N-like_N_sf"/>
</dbReference>
<dbReference type="Gene3D" id="3.30.2010.30">
    <property type="match status" value="1"/>
</dbReference>
<feature type="binding site" evidence="11">
    <location>
        <position position="307"/>
    </location>
    <ligand>
        <name>Zn(2+)</name>
        <dbReference type="ChEBI" id="CHEBI:29105"/>
        <note>catalytic</note>
    </ligand>
</feature>
<dbReference type="GO" id="GO:0004177">
    <property type="term" value="F:aminopeptidase activity"/>
    <property type="evidence" value="ECO:0007669"/>
    <property type="project" value="TreeGrafter"/>
</dbReference>
<name>J4H5C2_9APHY</name>
<dbReference type="GO" id="GO:0008270">
    <property type="term" value="F:zinc ion binding"/>
    <property type="evidence" value="ECO:0007669"/>
    <property type="project" value="InterPro"/>
</dbReference>
<feature type="active site" description="Proton donor" evidence="9">
    <location>
        <position position="396"/>
    </location>
</feature>
<evidence type="ECO:0000256" key="8">
    <source>
        <dbReference type="ARBA" id="ARBA00023049"/>
    </source>
</evidence>
<dbReference type="InterPro" id="IPR015211">
    <property type="entry name" value="Peptidase_M1_C"/>
</dbReference>
<feature type="binding site" evidence="11">
    <location>
        <position position="311"/>
    </location>
    <ligand>
        <name>Zn(2+)</name>
        <dbReference type="ChEBI" id="CHEBI:29105"/>
        <note>catalytic</note>
    </ligand>
</feature>
<dbReference type="AlphaFoldDB" id="J4H5C2"/>
<dbReference type="PANTHER" id="PTHR45726:SF3">
    <property type="entry name" value="LEUKOTRIENE A-4 HYDROLASE"/>
    <property type="match status" value="1"/>
</dbReference>
<dbReference type="EMBL" id="HE797355">
    <property type="protein sequence ID" value="CCM06484.1"/>
    <property type="molecule type" value="Genomic_DNA"/>
</dbReference>
<evidence type="ECO:0000256" key="11">
    <source>
        <dbReference type="PIRSR" id="PIRSR634015-3"/>
    </source>
</evidence>
<dbReference type="Proteomes" id="UP000006352">
    <property type="component" value="Unassembled WGS sequence"/>
</dbReference>
<feature type="binding site" evidence="10">
    <location>
        <begin position="596"/>
        <end position="598"/>
    </location>
    <ligand>
        <name>a peptide</name>
        <dbReference type="ChEBI" id="CHEBI:60466"/>
    </ligand>
</feature>
<keyword evidence="4" id="KW-0645">Protease</keyword>
<evidence type="ECO:0000313" key="14">
    <source>
        <dbReference type="Proteomes" id="UP000006352"/>
    </source>
</evidence>
<dbReference type="GO" id="GO:0006508">
    <property type="term" value="P:proteolysis"/>
    <property type="evidence" value="ECO:0007669"/>
    <property type="project" value="UniProtKB-KW"/>
</dbReference>
<dbReference type="Gene3D" id="1.25.40.320">
    <property type="entry name" value="Peptidase M1, leukotriene A4 hydrolase/aminopeptidase C-terminal domain"/>
    <property type="match status" value="1"/>
</dbReference>
<dbReference type="GO" id="GO:0005829">
    <property type="term" value="C:cytosol"/>
    <property type="evidence" value="ECO:0007669"/>
    <property type="project" value="TreeGrafter"/>
</dbReference>
<evidence type="ECO:0000256" key="7">
    <source>
        <dbReference type="ARBA" id="ARBA00022833"/>
    </source>
</evidence>
<dbReference type="Pfam" id="PF17900">
    <property type="entry name" value="Peptidase_M1_N"/>
    <property type="match status" value="1"/>
</dbReference>
<evidence type="ECO:0000256" key="3">
    <source>
        <dbReference type="ARBA" id="ARBA00022490"/>
    </source>
</evidence>
<dbReference type="SUPFAM" id="SSF63737">
    <property type="entry name" value="Leukotriene A4 hydrolase N-terminal domain"/>
    <property type="match status" value="1"/>
</dbReference>
<dbReference type="Gene3D" id="1.10.390.10">
    <property type="entry name" value="Neutral Protease Domain 2"/>
    <property type="match status" value="1"/>
</dbReference>
<comment type="similarity">
    <text evidence="2">Belongs to the peptidase M1 family.</text>
</comment>
<dbReference type="PRINTS" id="PR00756">
    <property type="entry name" value="ALADIPTASE"/>
</dbReference>
<dbReference type="Pfam" id="PF01433">
    <property type="entry name" value="Peptidase_M1"/>
    <property type="match status" value="1"/>
</dbReference>
<evidence type="ECO:0000259" key="12">
    <source>
        <dbReference type="SMART" id="SM01263"/>
    </source>
</evidence>
<keyword evidence="5 11" id="KW-0479">Metal-binding</keyword>
<dbReference type="InterPro" id="IPR027268">
    <property type="entry name" value="Peptidase_M4/M1_CTD_sf"/>
</dbReference>
<dbReference type="FunCoup" id="J4H5C2">
    <property type="interactions" value="551"/>
</dbReference>
<dbReference type="InParanoid" id="J4H5C2"/>
<sequence length="641" mass="72137">MSVDSDITTQSNYTEIASEHVDFDWTVDFAQSTISGSVTHTLTVRKENVQHVVFDSSALAIESAVVEGKIAQFDLGAPQPVVGSALRVSLPAGLKTDSKVKVTIFYKTSKDSMALQWLAKEQTQGKSFPFLFSQCQPIYARTMAPLQDTSSVKVTYSAKVTSVLPALLSAIRVSPPSDGPTHDGKVIGKDAVTYVYNQPIPIPTYLIAIAVGNLRYRACPRVEGKEWQTGVWAEPETIEAAYWEFEEAINRTLIIAETILPPYKFGVYDVLVLPPSFPYGGMENTCLSFITPTLLVGDRSLVDVVVHELSHSWFGNGVSPTSATHFWLNEGWTTYTERLLMQYLHTPQHRDFSYLVESRSMYDDLKRYKDHPKYQRLVIEFEKGEDPDDAYSRIPYDKGANLLLHLERTIGGLDVFLPYVHDYVSTFLGRSITTEQWKSHLYSYFKQHGGEEKTRLLDSIDWNAWFYGEGIELPVEMDYDHTLAEQAYALAAKWDASRTISDVAQLPFKEEDVDILDTNQKILFLERIQSYAALPSSHVTLMGTLYHFADTPNAELRFRFYEFAFLDPKSSAAKAFAPAAAAWVTGNDGTGIIKGRMKLCRPVFRGINEVDHDLAVKAFKESAINFHPIARRMLERDMGLA</sequence>
<keyword evidence="7 11" id="KW-0862">Zinc</keyword>
<dbReference type="GO" id="GO:0004301">
    <property type="term" value="F:epoxide hydrolase activity"/>
    <property type="evidence" value="ECO:0007669"/>
    <property type="project" value="TreeGrafter"/>
</dbReference>
<dbReference type="PANTHER" id="PTHR45726">
    <property type="entry name" value="LEUKOTRIENE A-4 HYDROLASE"/>
    <property type="match status" value="1"/>
</dbReference>
<dbReference type="InterPro" id="IPR014782">
    <property type="entry name" value="Peptidase_M1_dom"/>
</dbReference>
<dbReference type="RefSeq" id="XP_012185767.1">
    <property type="nucleotide sequence ID" value="XM_012330377.1"/>
</dbReference>
<keyword evidence="3" id="KW-0963">Cytoplasm</keyword>